<dbReference type="SUPFAM" id="SSF103190">
    <property type="entry name" value="Sensory domain-like"/>
    <property type="match status" value="1"/>
</dbReference>
<proteinExistence type="predicted"/>
<feature type="transmembrane region" description="Helical" evidence="3">
    <location>
        <begin position="320"/>
        <end position="341"/>
    </location>
</feature>
<evidence type="ECO:0000256" key="1">
    <source>
        <dbReference type="ARBA" id="ARBA00012528"/>
    </source>
</evidence>
<keyword evidence="3" id="KW-1133">Transmembrane helix</keyword>
<dbReference type="PANTHER" id="PTHR45138:SF9">
    <property type="entry name" value="DIGUANYLATE CYCLASE DGCM-RELATED"/>
    <property type="match status" value="1"/>
</dbReference>
<name>A0ABZ3H714_9BACT</name>
<dbReference type="RefSeq" id="WP_345969204.1">
    <property type="nucleotide sequence ID" value="NZ_CP147920.1"/>
</dbReference>
<evidence type="ECO:0000256" key="3">
    <source>
        <dbReference type="SAM" id="Phobius"/>
    </source>
</evidence>
<dbReference type="InterPro" id="IPR029151">
    <property type="entry name" value="Sensor-like_sf"/>
</dbReference>
<dbReference type="EMBL" id="CP147920">
    <property type="protein sequence ID" value="XAU14104.1"/>
    <property type="molecule type" value="Genomic_DNA"/>
</dbReference>
<feature type="domain" description="GGDEF" evidence="4">
    <location>
        <begin position="513"/>
        <end position="642"/>
    </location>
</feature>
<keyword evidence="5" id="KW-0808">Transferase</keyword>
<keyword evidence="5" id="KW-0548">Nucleotidyltransferase</keyword>
<protein>
    <recommendedName>
        <fullName evidence="1">diguanylate cyclase</fullName>
        <ecNumber evidence="1">2.7.7.65</ecNumber>
    </recommendedName>
</protein>
<dbReference type="InterPro" id="IPR029150">
    <property type="entry name" value="dCache_3"/>
</dbReference>
<dbReference type="SUPFAM" id="SSF55073">
    <property type="entry name" value="Nucleotide cyclase"/>
    <property type="match status" value="1"/>
</dbReference>
<evidence type="ECO:0000259" key="4">
    <source>
        <dbReference type="PROSITE" id="PS50887"/>
    </source>
</evidence>
<keyword evidence="3" id="KW-0812">Transmembrane</keyword>
<dbReference type="PANTHER" id="PTHR45138">
    <property type="entry name" value="REGULATORY COMPONENTS OF SENSORY TRANSDUCTION SYSTEM"/>
    <property type="match status" value="1"/>
</dbReference>
<reference evidence="5 6" key="1">
    <citation type="submission" date="2024-03" db="EMBL/GenBank/DDBJ databases">
        <title>Sulfurimonas sp. HSL3-1.</title>
        <authorList>
            <person name="Wang S."/>
        </authorList>
    </citation>
    <scope>NUCLEOTIDE SEQUENCE [LARGE SCALE GENOMIC DNA]</scope>
    <source>
        <strain evidence="5 6">HSL3-1</strain>
    </source>
</reference>
<comment type="catalytic activity">
    <reaction evidence="2">
        <text>2 GTP = 3',3'-c-di-GMP + 2 diphosphate</text>
        <dbReference type="Rhea" id="RHEA:24898"/>
        <dbReference type="ChEBI" id="CHEBI:33019"/>
        <dbReference type="ChEBI" id="CHEBI:37565"/>
        <dbReference type="ChEBI" id="CHEBI:58805"/>
        <dbReference type="EC" id="2.7.7.65"/>
    </reaction>
</comment>
<dbReference type="SMART" id="SM00267">
    <property type="entry name" value="GGDEF"/>
    <property type="match status" value="1"/>
</dbReference>
<dbReference type="GO" id="GO:0052621">
    <property type="term" value="F:diguanylate cyclase activity"/>
    <property type="evidence" value="ECO:0007669"/>
    <property type="project" value="UniProtKB-EC"/>
</dbReference>
<dbReference type="CDD" id="cd01949">
    <property type="entry name" value="GGDEF"/>
    <property type="match status" value="1"/>
</dbReference>
<dbReference type="InterPro" id="IPR029787">
    <property type="entry name" value="Nucleotide_cyclase"/>
</dbReference>
<feature type="transmembrane region" description="Helical" evidence="3">
    <location>
        <begin position="13"/>
        <end position="30"/>
    </location>
</feature>
<accession>A0ABZ3H714</accession>
<gene>
    <name evidence="5" type="ORF">WCY31_07520</name>
</gene>
<dbReference type="InterPro" id="IPR043128">
    <property type="entry name" value="Rev_trsase/Diguanyl_cyclase"/>
</dbReference>
<sequence length="648" mass="74842">MNIYHKKLHWAPALTYLVFFVLSALLILLFSHDILSDRVKGHLSAEKELTETTYQSIIGGFKSQADIIFYNRINVKDVIDLFKQVPSASETERAAIRQRLYDLLLPVYRNLSLYHLKQMHFHLSNNESFLRFHRPERFGDDLTGVRDSVAYVNKTHQPVSGFEEGRIFNGYRFVYPLFDGNDYLGSVELSISMQTILERIRHDIHADTGFIILADTVKSKVFPEEQSYYVPSQLFENYMTERVLLQRHASKTTTLLRAYIKQNGSLDAMLARGKAFNFFETNDRDLYAITFVPVVNAISRKTVAYIIIDRKHGDLQARFFQYKVMAGVVVALLALLFYLLYRANLQRSAIEIDKRQLQSLIDLQKNVVILTDGYTLKFANRFFFESFSYDSLEEFLKEHECICELFIADERFFHLGKVPDGKQWVKTLMETPATRRIVKMLDREGTPRVYTVTINPIPGQRYIVVFTDISLTILNQRELERRASRDKLTRAYNREFLDASFHKLCHSSNAQQKLLGVIMVDLDHFKRVNDTYGHNRGDEVLKTFVDVIRRAIRQEDFIIRWGGEEFLLLMMVDSLHSLTAIAEGVRERIETAAFAEVGQITASFGVTIYHEGDDLKTTIARSDKALYEAKASGRNIVVVDEAITETAV</sequence>
<dbReference type="Proteomes" id="UP001447842">
    <property type="component" value="Chromosome"/>
</dbReference>
<dbReference type="PROSITE" id="PS50887">
    <property type="entry name" value="GGDEF"/>
    <property type="match status" value="1"/>
</dbReference>
<dbReference type="InterPro" id="IPR000160">
    <property type="entry name" value="GGDEF_dom"/>
</dbReference>
<evidence type="ECO:0000313" key="6">
    <source>
        <dbReference type="Proteomes" id="UP001447842"/>
    </source>
</evidence>
<dbReference type="Gene3D" id="3.30.450.20">
    <property type="entry name" value="PAS domain"/>
    <property type="match status" value="1"/>
</dbReference>
<dbReference type="Pfam" id="PF00990">
    <property type="entry name" value="GGDEF"/>
    <property type="match status" value="1"/>
</dbReference>
<keyword evidence="3" id="KW-0472">Membrane</keyword>
<organism evidence="5 6">
    <name type="scientific">Sulfurimonas diazotrophicus</name>
    <dbReference type="NCBI Taxonomy" id="3131939"/>
    <lineage>
        <taxon>Bacteria</taxon>
        <taxon>Pseudomonadati</taxon>
        <taxon>Campylobacterota</taxon>
        <taxon>Epsilonproteobacteria</taxon>
        <taxon>Campylobacterales</taxon>
        <taxon>Sulfurimonadaceae</taxon>
        <taxon>Sulfurimonas</taxon>
    </lineage>
</organism>
<dbReference type="NCBIfam" id="TIGR00254">
    <property type="entry name" value="GGDEF"/>
    <property type="match status" value="1"/>
</dbReference>
<dbReference type="Gene3D" id="3.30.70.270">
    <property type="match status" value="1"/>
</dbReference>
<dbReference type="InterPro" id="IPR050469">
    <property type="entry name" value="Diguanylate_Cyclase"/>
</dbReference>
<evidence type="ECO:0000256" key="2">
    <source>
        <dbReference type="ARBA" id="ARBA00034247"/>
    </source>
</evidence>
<dbReference type="Pfam" id="PF14827">
    <property type="entry name" value="dCache_3"/>
    <property type="match status" value="1"/>
</dbReference>
<keyword evidence="6" id="KW-1185">Reference proteome</keyword>
<dbReference type="EC" id="2.7.7.65" evidence="1"/>
<evidence type="ECO:0000313" key="5">
    <source>
        <dbReference type="EMBL" id="XAU14104.1"/>
    </source>
</evidence>